<keyword evidence="5" id="KW-0297">G-protein coupled receptor</keyword>
<reference evidence="11" key="1">
    <citation type="submission" date="2023-10" db="EMBL/GenBank/DDBJ databases">
        <title>Genome assembly of Pristionchus species.</title>
        <authorList>
            <person name="Yoshida K."/>
            <person name="Sommer R.J."/>
        </authorList>
    </citation>
    <scope>NUCLEOTIDE SEQUENCE</scope>
    <source>
        <strain evidence="11">RS5133</strain>
    </source>
</reference>
<protein>
    <recommendedName>
        <fullName evidence="10">G-protein coupled receptors family 1 profile domain-containing protein</fullName>
    </recommendedName>
</protein>
<keyword evidence="7" id="KW-0675">Receptor</keyword>
<evidence type="ECO:0000313" key="12">
    <source>
        <dbReference type="Proteomes" id="UP001432322"/>
    </source>
</evidence>
<gene>
    <name evidence="11" type="ORF">PFISCL1PPCAC_10510</name>
</gene>
<keyword evidence="4 9" id="KW-1133">Transmembrane helix</keyword>
<feature type="non-terminal residue" evidence="11">
    <location>
        <position position="90"/>
    </location>
</feature>
<evidence type="ECO:0000256" key="5">
    <source>
        <dbReference type="ARBA" id="ARBA00023040"/>
    </source>
</evidence>
<evidence type="ECO:0000313" key="11">
    <source>
        <dbReference type="EMBL" id="GMT19213.1"/>
    </source>
</evidence>
<comment type="subcellular location">
    <subcellularLocation>
        <location evidence="1">Cell membrane</location>
        <topology evidence="1">Multi-pass membrane protein</topology>
    </subcellularLocation>
</comment>
<dbReference type="InterPro" id="IPR001681">
    <property type="entry name" value="Neurokn_rcpt"/>
</dbReference>
<evidence type="ECO:0000256" key="2">
    <source>
        <dbReference type="ARBA" id="ARBA00022475"/>
    </source>
</evidence>
<dbReference type="SUPFAM" id="SSF81321">
    <property type="entry name" value="Family A G protein-coupled receptor-like"/>
    <property type="match status" value="1"/>
</dbReference>
<evidence type="ECO:0000256" key="3">
    <source>
        <dbReference type="ARBA" id="ARBA00022692"/>
    </source>
</evidence>
<sequence length="90" mass="9960">MNDSYLARLLDEGVSLCERGLPVNGSTVYCSSSNVSLLVQAIIAFSFILLIVASITGNIVVMWIIYRHKVMHHAFNIFLFNMALADLLIA</sequence>
<dbReference type="PANTHER" id="PTHR46925">
    <property type="entry name" value="G-PROTEIN COUPLED RECEPTOR TKR-1-RELATED"/>
    <property type="match status" value="1"/>
</dbReference>
<dbReference type="Gene3D" id="1.20.1070.10">
    <property type="entry name" value="Rhodopsin 7-helix transmembrane proteins"/>
    <property type="match status" value="1"/>
</dbReference>
<evidence type="ECO:0000256" key="7">
    <source>
        <dbReference type="ARBA" id="ARBA00023170"/>
    </source>
</evidence>
<evidence type="ECO:0000256" key="1">
    <source>
        <dbReference type="ARBA" id="ARBA00004651"/>
    </source>
</evidence>
<keyword evidence="8" id="KW-0807">Transducer</keyword>
<dbReference type="EMBL" id="BTSY01000003">
    <property type="protein sequence ID" value="GMT19213.1"/>
    <property type="molecule type" value="Genomic_DNA"/>
</dbReference>
<evidence type="ECO:0000256" key="9">
    <source>
        <dbReference type="SAM" id="Phobius"/>
    </source>
</evidence>
<dbReference type="PANTHER" id="PTHR46925:SF2">
    <property type="entry name" value="G-PROTEIN COUPLED RECEPTOR TKR-1-RELATED"/>
    <property type="match status" value="1"/>
</dbReference>
<evidence type="ECO:0000256" key="8">
    <source>
        <dbReference type="ARBA" id="ARBA00023224"/>
    </source>
</evidence>
<dbReference type="GO" id="GO:0004995">
    <property type="term" value="F:tachykinin receptor activity"/>
    <property type="evidence" value="ECO:0007669"/>
    <property type="project" value="InterPro"/>
</dbReference>
<comment type="caution">
    <text evidence="11">The sequence shown here is derived from an EMBL/GenBank/DDBJ whole genome shotgun (WGS) entry which is preliminary data.</text>
</comment>
<dbReference type="InterPro" id="IPR000276">
    <property type="entry name" value="GPCR_Rhodpsn"/>
</dbReference>
<evidence type="ECO:0000256" key="6">
    <source>
        <dbReference type="ARBA" id="ARBA00023136"/>
    </source>
</evidence>
<keyword evidence="3 9" id="KW-0812">Transmembrane</keyword>
<keyword evidence="6 9" id="KW-0472">Membrane</keyword>
<evidence type="ECO:0000256" key="4">
    <source>
        <dbReference type="ARBA" id="ARBA00022989"/>
    </source>
</evidence>
<accession>A0AAV5VLP3</accession>
<dbReference type="Proteomes" id="UP001432322">
    <property type="component" value="Unassembled WGS sequence"/>
</dbReference>
<feature type="transmembrane region" description="Helical" evidence="9">
    <location>
        <begin position="41"/>
        <end position="66"/>
    </location>
</feature>
<dbReference type="PROSITE" id="PS50262">
    <property type="entry name" value="G_PROTEIN_RECEP_F1_2"/>
    <property type="match status" value="1"/>
</dbReference>
<organism evidence="11 12">
    <name type="scientific">Pristionchus fissidentatus</name>
    <dbReference type="NCBI Taxonomy" id="1538716"/>
    <lineage>
        <taxon>Eukaryota</taxon>
        <taxon>Metazoa</taxon>
        <taxon>Ecdysozoa</taxon>
        <taxon>Nematoda</taxon>
        <taxon>Chromadorea</taxon>
        <taxon>Rhabditida</taxon>
        <taxon>Rhabditina</taxon>
        <taxon>Diplogasteromorpha</taxon>
        <taxon>Diplogasteroidea</taxon>
        <taxon>Neodiplogasteridae</taxon>
        <taxon>Pristionchus</taxon>
    </lineage>
</organism>
<name>A0AAV5VLP3_9BILA</name>
<feature type="domain" description="G-protein coupled receptors family 1 profile" evidence="10">
    <location>
        <begin position="57"/>
        <end position="90"/>
    </location>
</feature>
<dbReference type="PRINTS" id="PR00237">
    <property type="entry name" value="GPCRRHODOPSN"/>
</dbReference>
<keyword evidence="2" id="KW-1003">Cell membrane</keyword>
<dbReference type="AlphaFoldDB" id="A0AAV5VLP3"/>
<proteinExistence type="predicted"/>
<dbReference type="Pfam" id="PF00001">
    <property type="entry name" value="7tm_1"/>
    <property type="match status" value="1"/>
</dbReference>
<dbReference type="InterPro" id="IPR017452">
    <property type="entry name" value="GPCR_Rhodpsn_7TM"/>
</dbReference>
<evidence type="ECO:0000259" key="10">
    <source>
        <dbReference type="PROSITE" id="PS50262"/>
    </source>
</evidence>
<keyword evidence="12" id="KW-1185">Reference proteome</keyword>
<dbReference type="GO" id="GO:0005886">
    <property type="term" value="C:plasma membrane"/>
    <property type="evidence" value="ECO:0007669"/>
    <property type="project" value="UniProtKB-SubCell"/>
</dbReference>